<evidence type="ECO:0000313" key="4">
    <source>
        <dbReference type="EMBL" id="MDD2180128.1"/>
    </source>
</evidence>
<dbReference type="EMBL" id="JAPCKI010000019">
    <property type="protein sequence ID" value="MDD2180128.1"/>
    <property type="molecule type" value="Genomic_DNA"/>
</dbReference>
<feature type="chain" id="PRO_5047491687" evidence="1">
    <location>
        <begin position="27"/>
        <end position="2334"/>
    </location>
</feature>
<feature type="domain" description="DUF11" evidence="2">
    <location>
        <begin position="1360"/>
        <end position="1464"/>
    </location>
</feature>
<dbReference type="NCBIfam" id="TIGR01451">
    <property type="entry name" value="B_ant_repeat"/>
    <property type="match status" value="8"/>
</dbReference>
<dbReference type="PANTHER" id="PTHR34819">
    <property type="entry name" value="LARGE CYSTEINE-RICH PERIPLASMIC PROTEIN OMCB"/>
    <property type="match status" value="1"/>
</dbReference>
<feature type="domain" description="IPTL-CTERM protein sorting" evidence="3">
    <location>
        <begin position="2295"/>
        <end position="2322"/>
    </location>
</feature>
<accession>A0ABT5S4R3</accession>
<dbReference type="Pfam" id="PF01345">
    <property type="entry name" value="DUF11"/>
    <property type="match status" value="11"/>
</dbReference>
<evidence type="ECO:0000313" key="5">
    <source>
        <dbReference type="Proteomes" id="UP001148932"/>
    </source>
</evidence>
<feature type="domain" description="DUF11" evidence="2">
    <location>
        <begin position="660"/>
        <end position="765"/>
    </location>
</feature>
<name>A0ABT5S4R3_9BURK</name>
<dbReference type="Gene3D" id="2.60.40.740">
    <property type="match status" value="1"/>
</dbReference>
<dbReference type="Proteomes" id="UP001148932">
    <property type="component" value="Unassembled WGS sequence"/>
</dbReference>
<feature type="domain" description="DUF11" evidence="2">
    <location>
        <begin position="1232"/>
        <end position="1344"/>
    </location>
</feature>
<dbReference type="InterPro" id="IPR026442">
    <property type="entry name" value="IPTL_CTERM"/>
</dbReference>
<dbReference type="SUPFAM" id="SSF117074">
    <property type="entry name" value="Hypothetical protein PA1324"/>
    <property type="match status" value="1"/>
</dbReference>
<dbReference type="InterPro" id="IPR001434">
    <property type="entry name" value="OmcB-like_DUF11"/>
</dbReference>
<dbReference type="RefSeq" id="WP_274113882.1">
    <property type="nucleotide sequence ID" value="NZ_JAPCKI010000019.1"/>
</dbReference>
<sequence length="2334" mass="234455">MTRFSFKALQLTFLSAAFFLAGNALSDPFPPTLANGAAHFPPLAWPAEPANPQLCGNNCGEWLPYTRFQSGITDPRTQDPSNGGTAPQNYVNIASSCVDKTAPSVYYALRQGAAPDGSQDTIMFRWRVEQIANTYATGPSAGAYASSDPWSSALWSVMFDVDGDGYLDLAAHLDGSSGSPSASIDRIAGIWSKLPTQSLDYLADPTNVKLLAHNPAGFVDPVSGRLLNFSVRNGQNEPQPTWLNGSAESVWDYGTTRAKKVSTSPCNEYFVDYQIPVALLDASAQGGPKITRNTPISMVFCTANSLNNPFQKDCAINSGFVGQSGQAAPFGDYISFTQAAPYSQPIISSVVAAPPNTCPGSYTLTANVQDTLAIVNGQVVPSVKAARFYYYYDADGNGLADDGGDWTFAANATLKAGSMNTWVAAWSGAGLPKGSYLIGVQALDDNTLVDNGITPNGINNRTFSYVAGDAQNRIYVGGTSYAPLPGHSPAMATSSTENWWGNPSVTGSQVALVGLALNNCGVAPTLNKTASVANVAVGGTVDYTFVVSNTLTQSLSISRVEDALPSGFSYVSTTAGSLAPTASPANGATGAVVWDFSPPVSLPPGGSGSFGFRAQAASTSGQYNNTATATTSFGALVSAPVPVAVDAVRLSFSKTPSTYQATPDGTTPLVYTLRYANDSTVPFTGASITDTLPTGVTFVSCSGGASACSFAAGVVTWPLGTVDGGGSGSVQLTVTVNNGYSGSSLSNTATLSGTDAGGAPVSQTATASVSVPVGVTPAAAFSLTKTASSAQVAPGANVTWTLSYTNTGNAAASGVTLSDPIPEGFTFVSCTGGCSNSSGTLTWSVGSVAAGASGSVTVTAAAASPFTAFNPVTNTATINWSGNSGSPVTASVQTGVTGQSCSKYYFRNSLLDVGGGHGSRLIANQAAAAPTGAGATQQVAVPANAGSYVTALEFYTDPVTASSVDFNGAITSYIYVDRANGPGLLVRTEVFDFNTTTGLLTAIGAPADIQMNGSTKGLVKDSTTNAAPTFNANGTLQKGHRLLFRYSVKSANTQTFNVYFQYDGNVVTNPISGGTATDAPSRGEFCVTPPANLSFSKSVNLSTVTAGVQTSVQYTLRFDNTGQAKATGVEVVDTLPTGVTFVSATLNGSAITPSVAGQQLTFTGVRSSTDAVPGEASGGTSGTLVINATVEASATGALTNTASISSAQTAPNAASATTVAQTSGGGGGSPQLVVQLTADRTSALPGETVVYTATVANIGTAAASNVVLEAGVPTRSYYIYGTCGGSCSASASLVQWSIPTLAVGASVSYTFTMQAGSTGLAAGISVVPNQASASATSVSPVSSNTVNVSISGNPLLGLLKSVAGPTPAAPGNTLTYTLQVTNSGSVAATGVRVLDPVPAGTTYAGALTASSGTGSFDAINNRVVFDVGSLASGGSATLSFAVKVNAMSAGSTTIMNTATASAQNAPGVTAMASKTAGAQASLSLTKQAPAQVSYPAATLTQSAMNTTQLRVNDSSQLSLGQYVSLGGSVARVADLSPTTLTLASPVTAPAGSLIKAAITYTLSYANTGNAAADSVVLTDTLPAGLDWVASMPSASVSGSTVTWSLGTLQPGETGSVQLVALPQSSGSYLNQASINCTTCGAAVPASASTSVGGLVVTKRTTTPALAAGSVAEYVIEVRNTSTTAITPVTVTDVLAAGFTYENTVAILNNGTPVAANSAPAPGDTVLAWGNFAVQPGQALTVQFQARVSTQAGTGTYQNDAGATPLNRTVPYDFLRSTAEDVTVLGADAGLIVGVVYEDTDNNGLLDPSIDLPMGNVPVRFYDSSHNITYEEITDAAGRYARVVPLGTWTVQAMTPDQSSGQTQSGSLKSLKTASIVVSTKLTLRSNFNNPATVTVGSSQAVQVDMGYVSALGVSDLTIAKSHTGNFSQGQTGAQYRLVVTNTGASPTVGTVTVTDTLPAGLTATGAAGTGWTCSLGGTVVCSRSDALNAADSYPTITLTVSVAANAAASVTNTATVDGGGETNTANNSASDVTSITPFVAAADLTLTKSHASNFTRGQTSGVYSLVVSNIGASATTGTVNVTDVLPAGLTATGMAGSGWSCTLAPLVCSRSDSLAAGASYPTITLTVAVAANATSPVTNQATVDGGGETNTTNNTALDPTIVNAPAATVDLGIAKSHAGNFRPGQTGALYQLVVINYGGSASTGVVTVTDALPAGLTATAISGTGWSCNLGSLSCTRSDALAAGAAWPAITVKVTVSAQAPASVINVATVSGGGDATPGNNSASDITTIAPATPASIPTLSEWGMLLLTLLMAGAVAWPARRLRAGIGPLQGRT</sequence>
<feature type="domain" description="DUF11" evidence="2">
    <location>
        <begin position="2043"/>
        <end position="2156"/>
    </location>
</feature>
<protein>
    <submittedName>
        <fullName evidence="4">IPTL-CTERM sorting domain-containing protein</fullName>
    </submittedName>
</protein>
<dbReference type="NCBIfam" id="TIGR04174">
    <property type="entry name" value="IPTL_CTERM"/>
    <property type="match status" value="1"/>
</dbReference>
<dbReference type="Gene3D" id="2.60.40.1170">
    <property type="entry name" value="Mu homology domain, subdomain B"/>
    <property type="match status" value="1"/>
</dbReference>
<feature type="domain" description="DUF11" evidence="2">
    <location>
        <begin position="1554"/>
        <end position="1636"/>
    </location>
</feature>
<feature type="domain" description="DUF11" evidence="2">
    <location>
        <begin position="1915"/>
        <end position="2030"/>
    </location>
</feature>
<proteinExistence type="predicted"/>
<feature type="domain" description="DUF11" evidence="2">
    <location>
        <begin position="526"/>
        <end position="631"/>
    </location>
</feature>
<reference evidence="4" key="1">
    <citation type="submission" date="2022-10" db="EMBL/GenBank/DDBJ databases">
        <title>Description of microaerobic benzene degrading bacteria.</title>
        <authorList>
            <person name="Bedics A."/>
            <person name="Tancsics A."/>
            <person name="Banerjee S."/>
        </authorList>
    </citation>
    <scope>NUCLEOTIDE SEQUENCE</scope>
    <source>
        <strain evidence="4">D2M1</strain>
    </source>
</reference>
<evidence type="ECO:0000256" key="1">
    <source>
        <dbReference type="SAM" id="SignalP"/>
    </source>
</evidence>
<dbReference type="Gene3D" id="2.60.40.10">
    <property type="entry name" value="Immunoglobulins"/>
    <property type="match status" value="2"/>
</dbReference>
<dbReference type="InterPro" id="IPR051172">
    <property type="entry name" value="Chlamydia_OmcB"/>
</dbReference>
<keyword evidence="5" id="KW-1185">Reference proteome</keyword>
<feature type="domain" description="DUF11" evidence="2">
    <location>
        <begin position="782"/>
        <end position="879"/>
    </location>
</feature>
<gene>
    <name evidence="4" type="ORF">OIN59_22045</name>
</gene>
<dbReference type="PANTHER" id="PTHR34819:SF3">
    <property type="entry name" value="CELL SURFACE PROTEIN"/>
    <property type="match status" value="1"/>
</dbReference>
<feature type="domain" description="DUF11" evidence="2">
    <location>
        <begin position="1654"/>
        <end position="1763"/>
    </location>
</feature>
<keyword evidence="1" id="KW-0732">Signal</keyword>
<evidence type="ECO:0000259" key="2">
    <source>
        <dbReference type="Pfam" id="PF01345"/>
    </source>
</evidence>
<dbReference type="InterPro" id="IPR013783">
    <property type="entry name" value="Ig-like_fold"/>
</dbReference>
<dbReference type="InterPro" id="IPR047589">
    <property type="entry name" value="DUF11_rpt"/>
</dbReference>
<feature type="domain" description="DUF11" evidence="2">
    <location>
        <begin position="2170"/>
        <end position="2284"/>
    </location>
</feature>
<evidence type="ECO:0000259" key="3">
    <source>
        <dbReference type="Pfam" id="PF18203"/>
    </source>
</evidence>
<feature type="domain" description="DUF11" evidence="2">
    <location>
        <begin position="1093"/>
        <end position="1214"/>
    </location>
</feature>
<dbReference type="Pfam" id="PF18203">
    <property type="entry name" value="IPTL-CTERM"/>
    <property type="match status" value="1"/>
</dbReference>
<feature type="signal peptide" evidence="1">
    <location>
        <begin position="1"/>
        <end position="26"/>
    </location>
</feature>
<organism evidence="4 5">
    <name type="scientific">Acidovorax benzenivorans</name>
    <dbReference type="NCBI Taxonomy" id="2987520"/>
    <lineage>
        <taxon>Bacteria</taxon>
        <taxon>Pseudomonadati</taxon>
        <taxon>Pseudomonadota</taxon>
        <taxon>Betaproteobacteria</taxon>
        <taxon>Burkholderiales</taxon>
        <taxon>Comamonadaceae</taxon>
        <taxon>Acidovorax</taxon>
    </lineage>
</organism>
<comment type="caution">
    <text evidence="4">The sequence shown here is derived from an EMBL/GenBank/DDBJ whole genome shotgun (WGS) entry which is preliminary data.</text>
</comment>